<keyword evidence="9" id="KW-1185">Reference proteome</keyword>
<proteinExistence type="predicted"/>
<feature type="domain" description="NWD1/2-like winged helix-turn-helix" evidence="7">
    <location>
        <begin position="648"/>
        <end position="756"/>
    </location>
</feature>
<dbReference type="InterPro" id="IPR015943">
    <property type="entry name" value="WD40/YVTN_repeat-like_dom_sf"/>
</dbReference>
<feature type="repeat" description="WD" evidence="3">
    <location>
        <begin position="1204"/>
        <end position="1238"/>
    </location>
</feature>
<keyword evidence="4" id="KW-0472">Membrane</keyword>
<dbReference type="InterPro" id="IPR027417">
    <property type="entry name" value="P-loop_NTPase"/>
</dbReference>
<feature type="domain" description="DUF4062" evidence="5">
    <location>
        <begin position="30"/>
        <end position="119"/>
    </location>
</feature>
<feature type="transmembrane region" description="Helical" evidence="4">
    <location>
        <begin position="1359"/>
        <end position="1384"/>
    </location>
</feature>
<dbReference type="SUPFAM" id="SSF50998">
    <property type="entry name" value="Quinoprotein alcohol dehydrogenase-like"/>
    <property type="match status" value="1"/>
</dbReference>
<evidence type="ECO:0000256" key="1">
    <source>
        <dbReference type="ARBA" id="ARBA00022574"/>
    </source>
</evidence>
<dbReference type="Pfam" id="PF13271">
    <property type="entry name" value="DUF4062"/>
    <property type="match status" value="1"/>
</dbReference>
<dbReference type="SUPFAM" id="SSF50978">
    <property type="entry name" value="WD40 repeat-like"/>
    <property type="match status" value="1"/>
</dbReference>
<keyword evidence="4" id="KW-0812">Transmembrane</keyword>
<keyword evidence="2" id="KW-0677">Repeat</keyword>
<dbReference type="Gene3D" id="2.130.10.10">
    <property type="entry name" value="YVTN repeat-like/Quinoprotein amine dehydrogenase"/>
    <property type="match status" value="2"/>
</dbReference>
<dbReference type="Gene3D" id="3.40.50.300">
    <property type="entry name" value="P-loop containing nucleotide triphosphate hydrolases"/>
    <property type="match status" value="1"/>
</dbReference>
<dbReference type="InterPro" id="IPR025139">
    <property type="entry name" value="DUF4062"/>
</dbReference>
<dbReference type="SMART" id="SM00320">
    <property type="entry name" value="WD40"/>
    <property type="match status" value="3"/>
</dbReference>
<evidence type="ECO:0000259" key="6">
    <source>
        <dbReference type="Pfam" id="PF23586"/>
    </source>
</evidence>
<dbReference type="InterPro" id="IPR056534">
    <property type="entry name" value="Beta-prop_NWD2_C"/>
</dbReference>
<evidence type="ECO:0000259" key="7">
    <source>
        <dbReference type="Pfam" id="PF25469"/>
    </source>
</evidence>
<sequence length="1790" mass="205266">MSMCLGDQVIDGIFVGRLDHLPNLNRPLVRIYISSTYTDMVVEKNILLTEVYPKLKDYCREQYGLEFQVVDMRWGVRDESTDDHMTTDICLEEIRNCQKSSIGPNFIFLGGQKYGYRPIPNRIDVCEFEMIIKALRDLGKDESIFLEWYDIDSNSVPPEMILQPISTALPNFLNSMAPKLQETDQKIWWNILCTFQNLFQEAALYLCKVDEIRISVLGFQEAALYLCKTDQISMERMKSFQHSVIEREVHEGIIRAKETKGSSLAFLRKINNINLADQRRGEGQKAMHYVDIKDTKQDKEASQMMSELTELKIPERLERHNWKVYELDWVGMSGQSKEGFDKYMTEFIFDYYKSVIRLIDKAMRKTDNSVRGTIANEILIHLHQCVDESKSLRKVFIVYGPTGSGKSCLIAKVGCSIGKWLDTKNYVLAVRFLGTTPNCSNVTSSLLSICQQLCYNLEIPIEDIPEEFVPLKNFFRILLDQAGRMDLVIVILLGGTGSCCSKLFRCRSLIDILDALETFFVNSYENGATSWIPKELPENVKIILSITQEPGKTIRGQEVEKFLKRVAFQDSENLLEIGELGPALSQLILTEWLQGINRKLNNFQWRVVMNALHICSLPLFLYLCFLEVKNWKSYFLEEETKIPLSIDMTISNKYEQLERRFGKRLVGHALGFITASKLGLSESELEDILCLDDLVLTDVFHNFIPQVRRIPPILWTKIRREIQNHFIENEADGVRVLVWAHKHFRHASRRKYLNAPETRKYLHSLLCDYFLGIFSNGKEKPYRYTEVQRQRFKLKGRVGQADRRVPVQPNVFTTDESNGKTRYNLRKFSELPYHLVKAGRSEDLCHQVLFNYQWIHSKISARPIDRVLDDFAMALAACAETEPLRIQILLVMCAFRLSRTVLDKFPDMIAPHLVGRLLPSIRNYNLIRLISWDLKTSEVCRDIDPQPTGIMLGMALSDDSQYAAAFTSSHQLIIVDVMMGNYVRVERVMAEGDPIEDISFFRDEDTDAFKIAVYNHKYFSQKFVSIHWSGDLEFDDKRIWIRFKWEDFTSKLIECMHCVELLEFGPDGIKILTADRSVQNPIRFEIDPIGLDQSWSIVQRHYNGSGTLIQETAVAKRIPEAFGLHAYNESEHSVLVVTVAAGFILLYNQDLLTLKLPRSIRNVRVKINQSNPCVIDLQKLLLVAGVRRDIFIWSIKSEMLLRSFRAHNGRILAMSLVQDHHHNLVVTSSLDKTIKVWDASRLLTVVPVIKRLDFNVEKLVICEELNMVVSQTRKSLGFWNLDSGALDFIASESPDVVSNKGWWAMDANISDALASSEARVIVPHELALLKVPLVGLTLIGMYLWSIFWRKTWANLRKPFNRLILVELCIQGLGLVNNFFVILVISNKKPLSSYFDPILGQGRLCHGFTLLLAFRLCYSWTGSPGVALYRCIFIYCSPKIIGFFNHGLVLGGGILVSLGVTLFQSWAFVAVPHSKMRMYAICQDQEPEAQPRNPPSLLIYVILLFGPHLIKFVCYLLCFAKIIKHDNSLGKTVISKKRLQTRNQANVISLAGYIQDVALSTCCKFFITAEETCVQIWSLTNRIVLHKLRHKGVFQVETLDNHVIIVGLEETQKEDLVYSGGLSYMDLKTGKTVHVLIPKKPEGVFTVKAFFSKCGDLIFYYHSERRTMRVFRKEDGKQVSNYFIQSEVTSLALTNDGKKLILGTKDGSVIMLVISNVLRDGPTECFKYLQGLVSRQLHHTSVTKGKNDMERDPIIRFRAIARTALHMDRVVKNMRATRKDPLKSNKTCLIS</sequence>
<dbReference type="InterPro" id="IPR052752">
    <property type="entry name" value="NACHT-WD_repeat"/>
</dbReference>
<dbReference type="Pfam" id="PF25469">
    <property type="entry name" value="WHD_NWD1"/>
    <property type="match status" value="1"/>
</dbReference>
<dbReference type="PROSITE" id="PS50082">
    <property type="entry name" value="WD_REPEATS_2"/>
    <property type="match status" value="1"/>
</dbReference>
<comment type="caution">
    <text evidence="8">The sequence shown here is derived from an EMBL/GenBank/DDBJ whole genome shotgun (WGS) entry which is preliminary data.</text>
</comment>
<keyword evidence="1 3" id="KW-0853">WD repeat</keyword>
<feature type="transmembrane region" description="Helical" evidence="4">
    <location>
        <begin position="1447"/>
        <end position="1468"/>
    </location>
</feature>
<evidence type="ECO:0000259" key="5">
    <source>
        <dbReference type="Pfam" id="PF13271"/>
    </source>
</evidence>
<dbReference type="InterPro" id="IPR057588">
    <property type="entry name" value="NWD1/2-like_WH"/>
</dbReference>
<dbReference type="STRING" id="6832.A0A553P666"/>
<evidence type="ECO:0000256" key="2">
    <source>
        <dbReference type="ARBA" id="ARBA00022737"/>
    </source>
</evidence>
<dbReference type="InterPro" id="IPR001680">
    <property type="entry name" value="WD40_rpt"/>
</dbReference>
<protein>
    <submittedName>
        <fullName evidence="8">Uncharacterized protein</fullName>
    </submittedName>
</protein>
<dbReference type="PANTHER" id="PTHR19871">
    <property type="entry name" value="BETA TRANSDUCIN-RELATED PROTEIN"/>
    <property type="match status" value="1"/>
</dbReference>
<evidence type="ECO:0000256" key="3">
    <source>
        <dbReference type="PROSITE-ProRule" id="PRU00221"/>
    </source>
</evidence>
<evidence type="ECO:0000313" key="9">
    <source>
        <dbReference type="Proteomes" id="UP000318571"/>
    </source>
</evidence>
<dbReference type="InterPro" id="IPR036322">
    <property type="entry name" value="WD40_repeat_dom_sf"/>
</dbReference>
<keyword evidence="4" id="KW-1133">Transmembrane helix</keyword>
<dbReference type="Pfam" id="PF00400">
    <property type="entry name" value="WD40"/>
    <property type="match status" value="1"/>
</dbReference>
<dbReference type="Proteomes" id="UP000318571">
    <property type="component" value="Chromosome 3"/>
</dbReference>
<name>A0A553P666_TIGCA</name>
<dbReference type="EMBL" id="VCGU01000007">
    <property type="protein sequence ID" value="TRY73174.1"/>
    <property type="molecule type" value="Genomic_DNA"/>
</dbReference>
<dbReference type="PROSITE" id="PS50294">
    <property type="entry name" value="WD_REPEATS_REGION"/>
    <property type="match status" value="1"/>
</dbReference>
<dbReference type="PANTHER" id="PTHR19871:SF28">
    <property type="entry name" value="AAA+ ATPASE DOMAIN-CONTAINING PROTEIN"/>
    <property type="match status" value="1"/>
</dbReference>
<gene>
    <name evidence="8" type="ORF">TCAL_08178</name>
</gene>
<feature type="domain" description="NWD2 C-terminal beta-propeller" evidence="6">
    <location>
        <begin position="1618"/>
        <end position="1713"/>
    </location>
</feature>
<dbReference type="Pfam" id="PF23586">
    <property type="entry name" value="Beta-prop_NWD2_C"/>
    <property type="match status" value="1"/>
</dbReference>
<dbReference type="Gene3D" id="1.25.40.370">
    <property type="match status" value="1"/>
</dbReference>
<feature type="transmembrane region" description="Helical" evidence="4">
    <location>
        <begin position="1326"/>
        <end position="1347"/>
    </location>
</feature>
<accession>A0A553P666</accession>
<dbReference type="InterPro" id="IPR011047">
    <property type="entry name" value="Quinoprotein_ADH-like_sf"/>
</dbReference>
<organism evidence="8 9">
    <name type="scientific">Tigriopus californicus</name>
    <name type="common">Marine copepod</name>
    <dbReference type="NCBI Taxonomy" id="6832"/>
    <lineage>
        <taxon>Eukaryota</taxon>
        <taxon>Metazoa</taxon>
        <taxon>Ecdysozoa</taxon>
        <taxon>Arthropoda</taxon>
        <taxon>Crustacea</taxon>
        <taxon>Multicrustacea</taxon>
        <taxon>Hexanauplia</taxon>
        <taxon>Copepoda</taxon>
        <taxon>Harpacticoida</taxon>
        <taxon>Harpacticidae</taxon>
        <taxon>Tigriopus</taxon>
    </lineage>
</organism>
<evidence type="ECO:0000313" key="8">
    <source>
        <dbReference type="EMBL" id="TRY73174.1"/>
    </source>
</evidence>
<evidence type="ECO:0000256" key="4">
    <source>
        <dbReference type="SAM" id="Phobius"/>
    </source>
</evidence>
<feature type="transmembrane region" description="Helical" evidence="4">
    <location>
        <begin position="1496"/>
        <end position="1517"/>
    </location>
</feature>
<feature type="transmembrane region" description="Helical" evidence="4">
    <location>
        <begin position="1417"/>
        <end position="1435"/>
    </location>
</feature>
<reference evidence="8 9" key="1">
    <citation type="journal article" date="2018" name="Nat. Ecol. Evol.">
        <title>Genomic signatures of mitonuclear coevolution across populations of Tigriopus californicus.</title>
        <authorList>
            <person name="Barreto F.S."/>
            <person name="Watson E.T."/>
            <person name="Lima T.G."/>
            <person name="Willett C.S."/>
            <person name="Edmands S."/>
            <person name="Li W."/>
            <person name="Burton R.S."/>
        </authorList>
    </citation>
    <scope>NUCLEOTIDE SEQUENCE [LARGE SCALE GENOMIC DNA]</scope>
    <source>
        <strain evidence="8 9">San Diego</strain>
    </source>
</reference>